<sequence length="123" mass="13786">MDNLKFRAWIKKADGTCDKVSPMTIQQMLRQETALGLVSLGVTDLEQSTNIKDKNGEIIFDGDIVHLSTHDGYKRTGQVEVENGRVRIVSELDSYSFSRTGSESDTLEVVGNVHEDKELLEKE</sequence>
<dbReference type="InterPro" id="IPR019096">
    <property type="entry name" value="YopX_protein"/>
</dbReference>
<keyword evidence="3" id="KW-1185">Reference proteome</keyword>
<evidence type="ECO:0000313" key="3">
    <source>
        <dbReference type="Proteomes" id="UP000222183"/>
    </source>
</evidence>
<dbReference type="Pfam" id="PF09643">
    <property type="entry name" value="YopX"/>
    <property type="match status" value="1"/>
</dbReference>
<dbReference type="InterPro" id="IPR023385">
    <property type="entry name" value="YopX-like_C"/>
</dbReference>
<evidence type="ECO:0000313" key="2">
    <source>
        <dbReference type="EMBL" id="ANO58005.1"/>
    </source>
</evidence>
<dbReference type="Gene3D" id="2.30.30.290">
    <property type="entry name" value="YopX-like domains"/>
    <property type="match status" value="1"/>
</dbReference>
<reference evidence="2 3" key="1">
    <citation type="journal article" date="2016" name="J. Dairy Sci.">
        <title>Characterization and adsorption of Lactobacillus virulent phage P1.</title>
        <authorList>
            <person name="Chen X."/>
            <person name="Xi Y."/>
            <person name="Zhang H."/>
            <person name="Wang Z."/>
            <person name="Fan M."/>
            <person name="Liu Y."/>
            <person name="Wu W."/>
        </authorList>
    </citation>
    <scope>NUCLEOTIDE SEQUENCE [LARGE SCALE GENOMIC DNA]</scope>
</reference>
<dbReference type="Proteomes" id="UP000222183">
    <property type="component" value="Segment"/>
</dbReference>
<name>A0A1S5RCV5_9CAUD</name>
<proteinExistence type="predicted"/>
<organism evidence="2 3">
    <name type="scientific">Lactobacillus phage P1</name>
    <dbReference type="NCBI Taxonomy" id="1846168"/>
    <lineage>
        <taxon>Viruses</taxon>
        <taxon>Duplodnaviria</taxon>
        <taxon>Heunggongvirae</taxon>
        <taxon>Uroviricota</taxon>
        <taxon>Caudoviricetes</taxon>
        <taxon>Tybeckvirinae</taxon>
        <taxon>Maenadvirus</taxon>
        <taxon>Maenadvirus P1</taxon>
    </lineage>
</organism>
<dbReference type="SUPFAM" id="SSF159006">
    <property type="entry name" value="YopX-like"/>
    <property type="match status" value="1"/>
</dbReference>
<evidence type="ECO:0000259" key="1">
    <source>
        <dbReference type="Pfam" id="PF09643"/>
    </source>
</evidence>
<gene>
    <name evidence="2" type="ORF">LVP1_g076</name>
</gene>
<accession>A0A1S5RCV5</accession>
<feature type="domain" description="YopX protein" evidence="1">
    <location>
        <begin position="6"/>
        <end position="121"/>
    </location>
</feature>
<protein>
    <recommendedName>
        <fullName evidence="1">YopX protein domain-containing protein</fullName>
    </recommendedName>
</protein>
<dbReference type="EMBL" id="KX223815">
    <property type="protein sequence ID" value="ANO58005.1"/>
    <property type="molecule type" value="Genomic_DNA"/>
</dbReference>